<feature type="transmembrane region" description="Helical" evidence="9">
    <location>
        <begin position="183"/>
        <end position="202"/>
    </location>
</feature>
<dbReference type="NCBIfam" id="TIGR00967">
    <property type="entry name" value="3a0501s007"/>
    <property type="match status" value="1"/>
</dbReference>
<comment type="similarity">
    <text evidence="2">Belongs to the SecY/SEC61-alpha family.</text>
</comment>
<dbReference type="InterPro" id="IPR026593">
    <property type="entry name" value="SecY"/>
</dbReference>
<evidence type="ECO:0000256" key="8">
    <source>
        <dbReference type="ARBA" id="ARBA00023136"/>
    </source>
</evidence>
<evidence type="ECO:0000256" key="4">
    <source>
        <dbReference type="ARBA" id="ARBA00022692"/>
    </source>
</evidence>
<dbReference type="GO" id="GO:0015031">
    <property type="term" value="P:protein transport"/>
    <property type="evidence" value="ECO:0007669"/>
    <property type="project" value="UniProtKB-KW"/>
</dbReference>
<dbReference type="PROSITE" id="PS00756">
    <property type="entry name" value="SECY_2"/>
    <property type="match status" value="1"/>
</dbReference>
<dbReference type="EMBL" id="UINC01111116">
    <property type="protein sequence ID" value="SVC79091.1"/>
    <property type="molecule type" value="Genomic_DNA"/>
</dbReference>
<evidence type="ECO:0000256" key="7">
    <source>
        <dbReference type="ARBA" id="ARBA00023010"/>
    </source>
</evidence>
<feature type="non-terminal residue" evidence="10">
    <location>
        <position position="276"/>
    </location>
</feature>
<evidence type="ECO:0000256" key="9">
    <source>
        <dbReference type="SAM" id="Phobius"/>
    </source>
</evidence>
<dbReference type="GO" id="GO:0016020">
    <property type="term" value="C:membrane"/>
    <property type="evidence" value="ECO:0007669"/>
    <property type="project" value="UniProtKB-SubCell"/>
</dbReference>
<dbReference type="PROSITE" id="PS00755">
    <property type="entry name" value="SECY_1"/>
    <property type="match status" value="1"/>
</dbReference>
<dbReference type="Pfam" id="PF00344">
    <property type="entry name" value="SecY"/>
    <property type="match status" value="1"/>
</dbReference>
<keyword evidence="5" id="KW-0653">Protein transport</keyword>
<evidence type="ECO:0000313" key="10">
    <source>
        <dbReference type="EMBL" id="SVC79091.1"/>
    </source>
</evidence>
<dbReference type="PANTHER" id="PTHR10906">
    <property type="entry name" value="SECY/SEC61-ALPHA FAMILY MEMBER"/>
    <property type="match status" value="1"/>
</dbReference>
<dbReference type="Gene3D" id="1.10.3370.10">
    <property type="entry name" value="SecY subunit domain"/>
    <property type="match status" value="1"/>
</dbReference>
<dbReference type="HAMAP" id="MF_01465">
    <property type="entry name" value="SecY"/>
    <property type="match status" value="1"/>
</dbReference>
<feature type="transmembrane region" description="Helical" evidence="9">
    <location>
        <begin position="117"/>
        <end position="134"/>
    </location>
</feature>
<dbReference type="InterPro" id="IPR030659">
    <property type="entry name" value="SecY_CS"/>
</dbReference>
<gene>
    <name evidence="10" type="ORF">METZ01_LOCUS331945</name>
</gene>
<dbReference type="PRINTS" id="PR00303">
    <property type="entry name" value="SECYTRNLCASE"/>
</dbReference>
<dbReference type="AlphaFoldDB" id="A0A382Q4B7"/>
<evidence type="ECO:0000256" key="2">
    <source>
        <dbReference type="ARBA" id="ARBA00005751"/>
    </source>
</evidence>
<dbReference type="InterPro" id="IPR023201">
    <property type="entry name" value="SecY_dom_sf"/>
</dbReference>
<proteinExistence type="inferred from homology"/>
<evidence type="ECO:0000256" key="5">
    <source>
        <dbReference type="ARBA" id="ARBA00022927"/>
    </source>
</evidence>
<dbReference type="InterPro" id="IPR002208">
    <property type="entry name" value="SecY/SEC61-alpha"/>
</dbReference>
<feature type="transmembrane region" description="Helical" evidence="9">
    <location>
        <begin position="146"/>
        <end position="171"/>
    </location>
</feature>
<accession>A0A382Q4B7</accession>
<comment type="subcellular location">
    <subcellularLocation>
        <location evidence="1">Membrane</location>
        <topology evidence="1">Multi-pass membrane protein</topology>
    </subcellularLocation>
</comment>
<keyword evidence="3" id="KW-0813">Transport</keyword>
<keyword evidence="8 9" id="KW-0472">Membrane</keyword>
<protein>
    <recommendedName>
        <fullName evidence="11">Translocon Sec61/SecY plug domain-containing protein</fullName>
    </recommendedName>
</protein>
<organism evidence="10">
    <name type="scientific">marine metagenome</name>
    <dbReference type="NCBI Taxonomy" id="408172"/>
    <lineage>
        <taxon>unclassified sequences</taxon>
        <taxon>metagenomes</taxon>
        <taxon>ecological metagenomes</taxon>
    </lineage>
</organism>
<dbReference type="SUPFAM" id="SSF103491">
    <property type="entry name" value="Preprotein translocase SecY subunit"/>
    <property type="match status" value="1"/>
</dbReference>
<reference evidence="10" key="1">
    <citation type="submission" date="2018-05" db="EMBL/GenBank/DDBJ databases">
        <authorList>
            <person name="Lanie J.A."/>
            <person name="Ng W.-L."/>
            <person name="Kazmierczak K.M."/>
            <person name="Andrzejewski T.M."/>
            <person name="Davidsen T.M."/>
            <person name="Wayne K.J."/>
            <person name="Tettelin H."/>
            <person name="Glass J.I."/>
            <person name="Rusch D."/>
            <person name="Podicherti R."/>
            <person name="Tsui H.-C.T."/>
            <person name="Winkler M.E."/>
        </authorList>
    </citation>
    <scope>NUCLEOTIDE SEQUENCE</scope>
</reference>
<sequence length="276" mass="30233">MLESFQNAFRIPELRNRILFTLALLAVYRIGGQIPTPGIDHEVLASFFSRMGGTIFGLYNLFVGGAFERATIFALGVMPYISASIVLQLLGSMVPFLQKLQKEGQEGQKKINQYTRYGTVGLAMVQAWGISIWLESIGDELGRSAVVAPGFAFQALTILTMTTGTVFLMWLGEQIQERGIGNGISLIIFAGIIAQFPIAIQQEAEAVINGLRPALVEIVLIAIWVLIIASIVLITQGQRRIVVQYPRRVVGRKVYGGQSTHLPLRVNAAGVMPIIF</sequence>
<feature type="transmembrane region" description="Helical" evidence="9">
    <location>
        <begin position="73"/>
        <end position="97"/>
    </location>
</feature>
<feature type="transmembrane region" description="Helical" evidence="9">
    <location>
        <begin position="214"/>
        <end position="234"/>
    </location>
</feature>
<evidence type="ECO:0000256" key="6">
    <source>
        <dbReference type="ARBA" id="ARBA00022989"/>
    </source>
</evidence>
<keyword evidence="7" id="KW-0811">Translocation</keyword>
<evidence type="ECO:0000256" key="1">
    <source>
        <dbReference type="ARBA" id="ARBA00004141"/>
    </source>
</evidence>
<keyword evidence="4 9" id="KW-0812">Transmembrane</keyword>
<name>A0A382Q4B7_9ZZZZ</name>
<evidence type="ECO:0008006" key="11">
    <source>
        <dbReference type="Google" id="ProtNLM"/>
    </source>
</evidence>
<evidence type="ECO:0000256" key="3">
    <source>
        <dbReference type="ARBA" id="ARBA00022448"/>
    </source>
</evidence>
<keyword evidence="6 9" id="KW-1133">Transmembrane helix</keyword>